<dbReference type="Gene3D" id="3.40.50.150">
    <property type="entry name" value="Vaccinia Virus protein VP39"/>
    <property type="match status" value="1"/>
</dbReference>
<sequence length="345" mass="38624">MSGRRSARTMSRRAAAALADRLPAPRDEAARALMRSTKDLVLGRTPSPPRRDAPPAIPQRERDQQNDSGAPLFVPPGHYYSPIVDVRRLRGRGSDIEGRASIAGIHLDLDAQAAAWATWVPYVRRWRAGEGSETRRYHSNSMFGTQSARLLAGAIGAAQPRRYIEVGSGFSSAVLLDINDEWRSDDPIELTFIDPHPERLESLLRDADRATSTIIPEEIQAVDLAVFDQLEAGDVLFIDSTHLAKTGSDVLTEIFDILPRVPVGVKIHLHDIPYPFDYPMSWLAEQNRSWNEAYFLRAFLMFNSCFTVHIWTDFMWRFGAELEDVESLDLIGPGTSSIWLTRVAG</sequence>
<comment type="caution">
    <text evidence="3">The sequence shown here is derived from an EMBL/GenBank/DDBJ whole genome shotgun (WGS) entry which is preliminary data.</text>
</comment>
<protein>
    <submittedName>
        <fullName evidence="3">Class I SAM-dependent methyltransferase</fullName>
    </submittedName>
</protein>
<dbReference type="InterPro" id="IPR029063">
    <property type="entry name" value="SAM-dependent_MTases_sf"/>
</dbReference>
<evidence type="ECO:0000313" key="3">
    <source>
        <dbReference type="EMBL" id="KAA1424384.1"/>
    </source>
</evidence>
<feature type="region of interest" description="Disordered" evidence="1">
    <location>
        <begin position="1"/>
        <end position="74"/>
    </location>
</feature>
<evidence type="ECO:0000313" key="4">
    <source>
        <dbReference type="Proteomes" id="UP000307768"/>
    </source>
</evidence>
<dbReference type="SUPFAM" id="SSF53335">
    <property type="entry name" value="S-adenosyl-L-methionine-dependent methyltransferases"/>
    <property type="match status" value="1"/>
</dbReference>
<dbReference type="GO" id="GO:0032259">
    <property type="term" value="P:methylation"/>
    <property type="evidence" value="ECO:0007669"/>
    <property type="project" value="UniProtKB-KW"/>
</dbReference>
<organism evidence="3 4">
    <name type="scientific">Mumia zhuanghuii</name>
    <dbReference type="NCBI Taxonomy" id="2585211"/>
    <lineage>
        <taxon>Bacteria</taxon>
        <taxon>Bacillati</taxon>
        <taxon>Actinomycetota</taxon>
        <taxon>Actinomycetes</taxon>
        <taxon>Propionibacteriales</taxon>
        <taxon>Nocardioidaceae</taxon>
        <taxon>Mumia</taxon>
    </lineage>
</organism>
<keyword evidence="3" id="KW-0489">Methyltransferase</keyword>
<dbReference type="GO" id="GO:0008168">
    <property type="term" value="F:methyltransferase activity"/>
    <property type="evidence" value="ECO:0007669"/>
    <property type="project" value="UniProtKB-KW"/>
</dbReference>
<reference evidence="3 4" key="1">
    <citation type="submission" date="2019-09" db="EMBL/GenBank/DDBJ databases">
        <title>Mumia zhuanghuii sp. nov. isolated from the intestinal contents of plateau pika (Ochotona curzoniae) in the Qinghai-Tibet plateau of China.</title>
        <authorList>
            <person name="Tian Z."/>
        </authorList>
    </citation>
    <scope>NUCLEOTIDE SEQUENCE [LARGE SCALE GENOMIC DNA]</scope>
    <source>
        <strain evidence="4">350</strain>
        <strain evidence="3">Z350</strain>
    </source>
</reference>
<feature type="compositionally biased region" description="Basic residues" evidence="1">
    <location>
        <begin position="1"/>
        <end position="11"/>
    </location>
</feature>
<dbReference type="EMBL" id="VDFQ02000008">
    <property type="protein sequence ID" value="KAA1418061.1"/>
    <property type="molecule type" value="Genomic_DNA"/>
</dbReference>
<dbReference type="AlphaFoldDB" id="A0A5Q6S1Y8"/>
<keyword evidence="3" id="KW-0808">Transferase</keyword>
<gene>
    <name evidence="3" type="ORF">FE697_000125</name>
    <name evidence="2" type="ORF">FE697_021765</name>
</gene>
<name>A0A5Q6S1Y8_9ACTN</name>
<dbReference type="Proteomes" id="UP000307768">
    <property type="component" value="Unassembled WGS sequence"/>
</dbReference>
<evidence type="ECO:0000313" key="2">
    <source>
        <dbReference type="EMBL" id="KAA1418061.1"/>
    </source>
</evidence>
<dbReference type="OrthoDB" id="9799672at2"/>
<proteinExistence type="predicted"/>
<dbReference type="Pfam" id="PF13578">
    <property type="entry name" value="Methyltransf_24"/>
    <property type="match status" value="1"/>
</dbReference>
<dbReference type="EMBL" id="VDFQ02000001">
    <property type="protein sequence ID" value="KAA1424384.1"/>
    <property type="molecule type" value="Genomic_DNA"/>
</dbReference>
<evidence type="ECO:0000256" key="1">
    <source>
        <dbReference type="SAM" id="MobiDB-lite"/>
    </source>
</evidence>
<feature type="compositionally biased region" description="Low complexity" evidence="1">
    <location>
        <begin position="12"/>
        <end position="22"/>
    </location>
</feature>
<feature type="compositionally biased region" description="Basic and acidic residues" evidence="1">
    <location>
        <begin position="49"/>
        <end position="65"/>
    </location>
</feature>
<accession>A0A5Q6S1Y8</accession>